<proteinExistence type="predicted"/>
<gene>
    <name evidence="1" type="ORF">TorRG33x02_068540</name>
</gene>
<dbReference type="OrthoDB" id="10473024at2759"/>
<accession>A0A2P5FI04</accession>
<protein>
    <submittedName>
        <fullName evidence="1">Uncharacterized protein</fullName>
    </submittedName>
</protein>
<dbReference type="EMBL" id="JXTC01000032">
    <property type="protein sequence ID" value="PON97387.1"/>
    <property type="molecule type" value="Genomic_DNA"/>
</dbReference>
<comment type="caution">
    <text evidence="1">The sequence shown here is derived from an EMBL/GenBank/DDBJ whole genome shotgun (WGS) entry which is preliminary data.</text>
</comment>
<keyword evidence="2" id="KW-1185">Reference proteome</keyword>
<dbReference type="Proteomes" id="UP000237000">
    <property type="component" value="Unassembled WGS sequence"/>
</dbReference>
<name>A0A2P5FI04_TREOI</name>
<dbReference type="AlphaFoldDB" id="A0A2P5FI04"/>
<evidence type="ECO:0000313" key="2">
    <source>
        <dbReference type="Proteomes" id="UP000237000"/>
    </source>
</evidence>
<reference evidence="2" key="1">
    <citation type="submission" date="2016-06" db="EMBL/GenBank/DDBJ databases">
        <title>Parallel loss of symbiosis genes in relatives of nitrogen-fixing non-legume Parasponia.</title>
        <authorList>
            <person name="Van Velzen R."/>
            <person name="Holmer R."/>
            <person name="Bu F."/>
            <person name="Rutten L."/>
            <person name="Van Zeijl A."/>
            <person name="Liu W."/>
            <person name="Santuari L."/>
            <person name="Cao Q."/>
            <person name="Sharma T."/>
            <person name="Shen D."/>
            <person name="Roswanjaya Y."/>
            <person name="Wardhani T."/>
            <person name="Kalhor M.S."/>
            <person name="Jansen J."/>
            <person name="Van den Hoogen J."/>
            <person name="Gungor B."/>
            <person name="Hartog M."/>
            <person name="Hontelez J."/>
            <person name="Verver J."/>
            <person name="Yang W.-C."/>
            <person name="Schijlen E."/>
            <person name="Repin R."/>
            <person name="Schilthuizen M."/>
            <person name="Schranz E."/>
            <person name="Heidstra R."/>
            <person name="Miyata K."/>
            <person name="Fedorova E."/>
            <person name="Kohlen W."/>
            <person name="Bisseling T."/>
            <person name="Smit S."/>
            <person name="Geurts R."/>
        </authorList>
    </citation>
    <scope>NUCLEOTIDE SEQUENCE [LARGE SCALE GENOMIC DNA]</scope>
    <source>
        <strain evidence="2">cv. RG33-2</strain>
    </source>
</reference>
<evidence type="ECO:0000313" key="1">
    <source>
        <dbReference type="EMBL" id="PON97387.1"/>
    </source>
</evidence>
<organism evidence="1 2">
    <name type="scientific">Trema orientale</name>
    <name type="common">Charcoal tree</name>
    <name type="synonym">Celtis orientalis</name>
    <dbReference type="NCBI Taxonomy" id="63057"/>
    <lineage>
        <taxon>Eukaryota</taxon>
        <taxon>Viridiplantae</taxon>
        <taxon>Streptophyta</taxon>
        <taxon>Embryophyta</taxon>
        <taxon>Tracheophyta</taxon>
        <taxon>Spermatophyta</taxon>
        <taxon>Magnoliopsida</taxon>
        <taxon>eudicotyledons</taxon>
        <taxon>Gunneridae</taxon>
        <taxon>Pentapetalae</taxon>
        <taxon>rosids</taxon>
        <taxon>fabids</taxon>
        <taxon>Rosales</taxon>
        <taxon>Cannabaceae</taxon>
        <taxon>Trema</taxon>
    </lineage>
</organism>
<dbReference type="InParanoid" id="A0A2P5FI04"/>
<sequence>MCLASGVRPLSIYSLGFNCALALLGEVAGRPRDTDKDKDVDKLDLDLDLELTDFERPDLELDLEERAPTTDLDLDREIDLAKVLEDFETEHDLGAGYSE</sequence>